<keyword evidence="1" id="KW-0472">Membrane</keyword>
<dbReference type="RefSeq" id="WP_099835422.1">
    <property type="nucleotide sequence ID" value="NZ_PEKN01000001.1"/>
</dbReference>
<protein>
    <submittedName>
        <fullName evidence="2">Uncharacterized protein</fullName>
    </submittedName>
</protein>
<sequence length="279" mass="31887">MENFNIQRFGNVCSRLVMIRKQEYFRMFLALMLVFTFFSVLACNPFKLEALSDETYKLAFLCKMSGFISVISAVYVVLSGAMIISDLKTKQQRIDELALPATNLEKFVARAIGSTLLAVVIFLVAFFVADLLQMLINMLLHKGTFASTTVMIKDAITKIRILDIKPSAEETFMSVSISNILSFLAPNACYILGGMLFRKTAWLKTSLALIILGIIIFSLFVGYGYLVYKYTDYVVYIPEWIQSKWFSTTLSIVQIVVCYYFAYRIYCRLQAINTRWLNI</sequence>
<keyword evidence="7" id="KW-1185">Reference proteome</keyword>
<feature type="transmembrane region" description="Helical" evidence="1">
    <location>
        <begin position="24"/>
        <end position="47"/>
    </location>
</feature>
<name>A0A2G8I9V9_PREIN</name>
<feature type="transmembrane region" description="Helical" evidence="1">
    <location>
        <begin position="245"/>
        <end position="266"/>
    </location>
</feature>
<comment type="caution">
    <text evidence="2">The sequence shown here is derived from an EMBL/GenBank/DDBJ whole genome shotgun (WGS) entry which is preliminary data.</text>
</comment>
<keyword evidence="1" id="KW-0812">Transmembrane</keyword>
<keyword evidence="1" id="KW-1133">Transmembrane helix</keyword>
<dbReference type="EMBL" id="PEKN01000001">
    <property type="protein sequence ID" value="PIK20293.1"/>
    <property type="molecule type" value="Genomic_DNA"/>
</dbReference>
<accession>A0A2G8I9V9</accession>
<dbReference type="Proteomes" id="UP000228641">
    <property type="component" value="Unassembled WGS sequence"/>
</dbReference>
<organism evidence="2 6">
    <name type="scientific">Prevotella intermedia</name>
    <dbReference type="NCBI Taxonomy" id="28131"/>
    <lineage>
        <taxon>Bacteria</taxon>
        <taxon>Pseudomonadati</taxon>
        <taxon>Bacteroidota</taxon>
        <taxon>Bacteroidia</taxon>
        <taxon>Bacteroidales</taxon>
        <taxon>Prevotellaceae</taxon>
        <taxon>Prevotella</taxon>
    </lineage>
</organism>
<feature type="transmembrane region" description="Helical" evidence="1">
    <location>
        <begin position="107"/>
        <end position="129"/>
    </location>
</feature>
<dbReference type="AlphaFoldDB" id="A0A2G8I9V9"/>
<proteinExistence type="predicted"/>
<feature type="transmembrane region" description="Helical" evidence="1">
    <location>
        <begin position="205"/>
        <end position="225"/>
    </location>
</feature>
<gene>
    <name evidence="2" type="ORF">CTI18_02550</name>
    <name evidence="3" type="ORF">CUB97_04865</name>
    <name evidence="4" type="ORF">D2S45_10200</name>
</gene>
<dbReference type="EMBL" id="QXEN01000020">
    <property type="protein sequence ID" value="RRF86661.1"/>
    <property type="molecule type" value="Genomic_DNA"/>
</dbReference>
<reference evidence="2 6" key="1">
    <citation type="submission" date="2017-11" db="EMBL/GenBank/DDBJ databases">
        <title>Genome sequencing of Prevotella intermedia KCOM 1653.</title>
        <authorList>
            <person name="Kook J.-K."/>
            <person name="Park S.-N."/>
            <person name="Lim Y.K."/>
        </authorList>
    </citation>
    <scope>NUCLEOTIDE SEQUENCE [LARGE SCALE GENOMIC DNA]</scope>
    <source>
        <strain evidence="2 6">KCOM 1653</strain>
    </source>
</reference>
<evidence type="ECO:0000313" key="7">
    <source>
        <dbReference type="Proteomes" id="UP000283868"/>
    </source>
</evidence>
<feature type="transmembrane region" description="Helical" evidence="1">
    <location>
        <begin position="67"/>
        <end position="87"/>
    </location>
</feature>
<reference evidence="4 7" key="3">
    <citation type="submission" date="2018-08" db="EMBL/GenBank/DDBJ databases">
        <title>Comparative analysis of Prevotella intermedia strains.</title>
        <authorList>
            <person name="Moon J.-H."/>
            <person name="Lee J.-H."/>
        </authorList>
    </citation>
    <scope>NUCLEOTIDE SEQUENCE [LARGE SCALE GENOMIC DNA]</scope>
    <source>
        <strain evidence="4 7">ATCC 15033</strain>
    </source>
</reference>
<evidence type="ECO:0000313" key="2">
    <source>
        <dbReference type="EMBL" id="PIK20293.1"/>
    </source>
</evidence>
<evidence type="ECO:0000313" key="6">
    <source>
        <dbReference type="Proteomes" id="UP000230046"/>
    </source>
</evidence>
<evidence type="ECO:0000313" key="3">
    <source>
        <dbReference type="EMBL" id="PJF00634.1"/>
    </source>
</evidence>
<dbReference type="Proteomes" id="UP000230046">
    <property type="component" value="Unassembled WGS sequence"/>
</dbReference>
<dbReference type="EMBL" id="PGGD01000001">
    <property type="protein sequence ID" value="PJF00634.1"/>
    <property type="molecule type" value="Genomic_DNA"/>
</dbReference>
<reference evidence="3 5" key="2">
    <citation type="submission" date="2017-11" db="EMBL/GenBank/DDBJ databases">
        <title>Genome sequencing of Prevotella intermedia KCOM 1779.</title>
        <authorList>
            <person name="Kook J.-K."/>
            <person name="Park S.-N."/>
            <person name="Lim Y.K."/>
        </authorList>
    </citation>
    <scope>NUCLEOTIDE SEQUENCE [LARGE SCALE GENOMIC DNA]</scope>
    <source>
        <strain evidence="3 5">KCOM 1779</strain>
    </source>
</reference>
<dbReference type="Proteomes" id="UP000283868">
    <property type="component" value="Unassembled WGS sequence"/>
</dbReference>
<evidence type="ECO:0000313" key="4">
    <source>
        <dbReference type="EMBL" id="RRF86661.1"/>
    </source>
</evidence>
<evidence type="ECO:0000313" key="5">
    <source>
        <dbReference type="Proteomes" id="UP000228641"/>
    </source>
</evidence>
<feature type="transmembrane region" description="Helical" evidence="1">
    <location>
        <begin position="172"/>
        <end position="193"/>
    </location>
</feature>
<evidence type="ECO:0000256" key="1">
    <source>
        <dbReference type="SAM" id="Phobius"/>
    </source>
</evidence>